<evidence type="ECO:0000256" key="2">
    <source>
        <dbReference type="SAM" id="SignalP"/>
    </source>
</evidence>
<gene>
    <name evidence="4" type="primary">cd302</name>
</gene>
<reference evidence="4" key="2">
    <citation type="submission" date="2025-09" db="UniProtKB">
        <authorList>
            <consortium name="Ensembl"/>
        </authorList>
    </citation>
    <scope>IDENTIFICATION</scope>
</reference>
<dbReference type="GeneTree" id="ENSGT01150000286973"/>
<feature type="transmembrane region" description="Helical" evidence="1">
    <location>
        <begin position="183"/>
        <end position="206"/>
    </location>
</feature>
<accession>A0A8C4YZG6</accession>
<dbReference type="SMART" id="SM00034">
    <property type="entry name" value="CLECT"/>
    <property type="match status" value="1"/>
</dbReference>
<dbReference type="CDD" id="cd00037">
    <property type="entry name" value="CLECT"/>
    <property type="match status" value="1"/>
</dbReference>
<keyword evidence="1" id="KW-0472">Membrane</keyword>
<dbReference type="Proteomes" id="UP000694546">
    <property type="component" value="Chromosome 20"/>
</dbReference>
<dbReference type="AlphaFoldDB" id="A0A8C4YZG6"/>
<dbReference type="PANTHER" id="PTHR22803">
    <property type="entry name" value="MANNOSE, PHOSPHOLIPASE, LECTIN RECEPTOR RELATED"/>
    <property type="match status" value="1"/>
</dbReference>
<dbReference type="Ensembl" id="ENSGMOT00000004286.2">
    <property type="protein sequence ID" value="ENSGMOP00000004157.2"/>
    <property type="gene ID" value="ENSGMOG00000003882.2"/>
</dbReference>
<dbReference type="InterPro" id="IPR050111">
    <property type="entry name" value="C-type_lectin/snaclec_domain"/>
</dbReference>
<evidence type="ECO:0000256" key="1">
    <source>
        <dbReference type="SAM" id="Phobius"/>
    </source>
</evidence>
<keyword evidence="2" id="KW-0732">Signal</keyword>
<feature type="signal peptide" evidence="2">
    <location>
        <begin position="1"/>
        <end position="29"/>
    </location>
</feature>
<feature type="domain" description="C-type lectin" evidence="3">
    <location>
        <begin position="42"/>
        <end position="157"/>
    </location>
</feature>
<dbReference type="Gene3D" id="3.10.100.10">
    <property type="entry name" value="Mannose-Binding Protein A, subunit A"/>
    <property type="match status" value="1"/>
</dbReference>
<evidence type="ECO:0000313" key="4">
    <source>
        <dbReference type="Ensembl" id="ENSGMOP00000004157.2"/>
    </source>
</evidence>
<feature type="chain" id="PRO_5046449943" evidence="2">
    <location>
        <begin position="30"/>
        <end position="243"/>
    </location>
</feature>
<keyword evidence="1" id="KW-0812">Transmembrane</keyword>
<keyword evidence="5" id="KW-1185">Reference proteome</keyword>
<dbReference type="PROSITE" id="PS50041">
    <property type="entry name" value="C_TYPE_LECTIN_2"/>
    <property type="match status" value="1"/>
</dbReference>
<evidence type="ECO:0000313" key="5">
    <source>
        <dbReference type="Proteomes" id="UP000694546"/>
    </source>
</evidence>
<dbReference type="OMA" id="RWENVSC"/>
<proteinExistence type="predicted"/>
<keyword evidence="1" id="KW-1133">Transmembrane helix</keyword>
<evidence type="ECO:0000259" key="3">
    <source>
        <dbReference type="PROSITE" id="PS50041"/>
    </source>
</evidence>
<sequence>MESFRRPRPSLSAFSVLFVLFVNVQLSSAGECPADGRTWVPYGGSCYHFVHGEEDRLKSYSYQRARSLCQGFELVTIQSQEENEFILKYSPEVWKGNTNVWLGMYYDTSSERMRWFGGQDSSYANWERGSDDPSDLVPVETCVALHTSTGKWEKISCVDEVENGVICETSQKELTQGRQKPSMALTLLVVLSVVVVMTISTIIWFLQQRRRPGAALFTPFEYHPTVGGPHHDRSGLVEAEETP</sequence>
<organism evidence="4 5">
    <name type="scientific">Gadus morhua</name>
    <name type="common">Atlantic cod</name>
    <dbReference type="NCBI Taxonomy" id="8049"/>
    <lineage>
        <taxon>Eukaryota</taxon>
        <taxon>Metazoa</taxon>
        <taxon>Chordata</taxon>
        <taxon>Craniata</taxon>
        <taxon>Vertebrata</taxon>
        <taxon>Euteleostomi</taxon>
        <taxon>Actinopterygii</taxon>
        <taxon>Neopterygii</taxon>
        <taxon>Teleostei</taxon>
        <taxon>Neoteleostei</taxon>
        <taxon>Acanthomorphata</taxon>
        <taxon>Zeiogadaria</taxon>
        <taxon>Gadariae</taxon>
        <taxon>Gadiformes</taxon>
        <taxon>Gadoidei</taxon>
        <taxon>Gadidae</taxon>
        <taxon>Gadus</taxon>
    </lineage>
</organism>
<dbReference type="InterPro" id="IPR001304">
    <property type="entry name" value="C-type_lectin-like"/>
</dbReference>
<dbReference type="SUPFAM" id="SSF56436">
    <property type="entry name" value="C-type lectin-like"/>
    <property type="match status" value="1"/>
</dbReference>
<dbReference type="InterPro" id="IPR016187">
    <property type="entry name" value="CTDL_fold"/>
</dbReference>
<name>A0A8C4YZG6_GADMO</name>
<protein>
    <submittedName>
        <fullName evidence="4">CD302 molecule</fullName>
    </submittedName>
</protein>
<dbReference type="InterPro" id="IPR016186">
    <property type="entry name" value="C-type_lectin-like/link_sf"/>
</dbReference>
<dbReference type="Pfam" id="PF00059">
    <property type="entry name" value="Lectin_C"/>
    <property type="match status" value="1"/>
</dbReference>
<reference evidence="4" key="1">
    <citation type="submission" date="2025-08" db="UniProtKB">
        <authorList>
            <consortium name="Ensembl"/>
        </authorList>
    </citation>
    <scope>IDENTIFICATION</scope>
</reference>